<dbReference type="AlphaFoldDB" id="X1N0F9"/>
<feature type="non-terminal residue" evidence="1">
    <location>
        <position position="1"/>
    </location>
</feature>
<name>X1N0F9_9ZZZZ</name>
<organism evidence="1">
    <name type="scientific">marine sediment metagenome</name>
    <dbReference type="NCBI Taxonomy" id="412755"/>
    <lineage>
        <taxon>unclassified sequences</taxon>
        <taxon>metagenomes</taxon>
        <taxon>ecological metagenomes</taxon>
    </lineage>
</organism>
<comment type="caution">
    <text evidence="1">The sequence shown here is derived from an EMBL/GenBank/DDBJ whole genome shotgun (WGS) entry which is preliminary data.</text>
</comment>
<accession>X1N0F9</accession>
<reference evidence="1" key="1">
    <citation type="journal article" date="2014" name="Front. Microbiol.">
        <title>High frequency of phylogenetically diverse reductive dehalogenase-homologous genes in deep subseafloor sedimentary metagenomes.</title>
        <authorList>
            <person name="Kawai M."/>
            <person name="Futagami T."/>
            <person name="Toyoda A."/>
            <person name="Takaki Y."/>
            <person name="Nishi S."/>
            <person name="Hori S."/>
            <person name="Arai W."/>
            <person name="Tsubouchi T."/>
            <person name="Morono Y."/>
            <person name="Uchiyama I."/>
            <person name="Ito T."/>
            <person name="Fujiyama A."/>
            <person name="Inagaki F."/>
            <person name="Takami H."/>
        </authorList>
    </citation>
    <scope>NUCLEOTIDE SEQUENCE</scope>
    <source>
        <strain evidence="1">Expedition CK06-06</strain>
    </source>
</reference>
<evidence type="ECO:0000313" key="1">
    <source>
        <dbReference type="EMBL" id="GAI12079.1"/>
    </source>
</evidence>
<protein>
    <submittedName>
        <fullName evidence="1">Uncharacterized protein</fullName>
    </submittedName>
</protein>
<proteinExistence type="predicted"/>
<dbReference type="EMBL" id="BARV01011780">
    <property type="protein sequence ID" value="GAI12079.1"/>
    <property type="molecule type" value="Genomic_DNA"/>
</dbReference>
<sequence length="61" mass="7285">SGGFLGWGTKQIDLPGETPECVNIALTRLFRMYKRTEDGKWVRKSLKELNEEYKIRRRREK</sequence>
<gene>
    <name evidence="1" type="ORF">S06H3_22157</name>
</gene>